<dbReference type="SMART" id="SM01111">
    <property type="entry name" value="CVNH"/>
    <property type="match status" value="1"/>
</dbReference>
<dbReference type="OrthoDB" id="2441380at2759"/>
<organism evidence="2 3">
    <name type="scientific">Aplosporella prunicola CBS 121167</name>
    <dbReference type="NCBI Taxonomy" id="1176127"/>
    <lineage>
        <taxon>Eukaryota</taxon>
        <taxon>Fungi</taxon>
        <taxon>Dikarya</taxon>
        <taxon>Ascomycota</taxon>
        <taxon>Pezizomycotina</taxon>
        <taxon>Dothideomycetes</taxon>
        <taxon>Dothideomycetes incertae sedis</taxon>
        <taxon>Botryosphaeriales</taxon>
        <taxon>Aplosporellaceae</taxon>
        <taxon>Aplosporella</taxon>
    </lineage>
</organism>
<accession>A0A6A6BLI9</accession>
<dbReference type="AlphaFoldDB" id="A0A6A6BLI9"/>
<reference evidence="2" key="1">
    <citation type="journal article" date="2020" name="Stud. Mycol.">
        <title>101 Dothideomycetes genomes: a test case for predicting lifestyles and emergence of pathogens.</title>
        <authorList>
            <person name="Haridas S."/>
            <person name="Albert R."/>
            <person name="Binder M."/>
            <person name="Bloem J."/>
            <person name="Labutti K."/>
            <person name="Salamov A."/>
            <person name="Andreopoulos B."/>
            <person name="Baker S."/>
            <person name="Barry K."/>
            <person name="Bills G."/>
            <person name="Bluhm B."/>
            <person name="Cannon C."/>
            <person name="Castanera R."/>
            <person name="Culley D."/>
            <person name="Daum C."/>
            <person name="Ezra D."/>
            <person name="Gonzalez J."/>
            <person name="Henrissat B."/>
            <person name="Kuo A."/>
            <person name="Liang C."/>
            <person name="Lipzen A."/>
            <person name="Lutzoni F."/>
            <person name="Magnuson J."/>
            <person name="Mondo S."/>
            <person name="Nolan M."/>
            <person name="Ohm R."/>
            <person name="Pangilinan J."/>
            <person name="Park H.-J."/>
            <person name="Ramirez L."/>
            <person name="Alfaro M."/>
            <person name="Sun H."/>
            <person name="Tritt A."/>
            <person name="Yoshinaga Y."/>
            <person name="Zwiers L.-H."/>
            <person name="Turgeon B."/>
            <person name="Goodwin S."/>
            <person name="Spatafora J."/>
            <person name="Crous P."/>
            <person name="Grigoriev I."/>
        </authorList>
    </citation>
    <scope>NUCLEOTIDE SEQUENCE</scope>
    <source>
        <strain evidence="2">CBS 121167</strain>
    </source>
</reference>
<dbReference type="PANTHER" id="PTHR42076:SF1">
    <property type="entry name" value="CYANOVIRIN-N DOMAIN-CONTAINING PROTEIN"/>
    <property type="match status" value="1"/>
</dbReference>
<dbReference type="RefSeq" id="XP_033400250.1">
    <property type="nucleotide sequence ID" value="XM_033540020.1"/>
</dbReference>
<evidence type="ECO:0000313" key="2">
    <source>
        <dbReference type="EMBL" id="KAF2144538.1"/>
    </source>
</evidence>
<dbReference type="Gene3D" id="2.30.60.10">
    <property type="entry name" value="Cyanovirin-N"/>
    <property type="match status" value="1"/>
</dbReference>
<dbReference type="Pfam" id="PF08881">
    <property type="entry name" value="CVNH"/>
    <property type="match status" value="1"/>
</dbReference>
<name>A0A6A6BLI9_9PEZI</name>
<sequence>MSFHASAQDIRVENGHWLKARLAGEGHHDHHDADLDLNRCIGNIDGHFQWGAQGFSESARNISFHIEGGANVPVLRAELRDQHGNWQARDINLAERIQNRNGHFHFE</sequence>
<dbReference type="PANTHER" id="PTHR42076">
    <property type="entry name" value="CYANOVIRIN-N HOMOLOG"/>
    <property type="match status" value="1"/>
</dbReference>
<proteinExistence type="predicted"/>
<evidence type="ECO:0000313" key="3">
    <source>
        <dbReference type="Proteomes" id="UP000799438"/>
    </source>
</evidence>
<protein>
    <recommendedName>
        <fullName evidence="1">Cyanovirin-N domain-containing protein</fullName>
    </recommendedName>
</protein>
<evidence type="ECO:0000259" key="1">
    <source>
        <dbReference type="SMART" id="SM01111"/>
    </source>
</evidence>
<feature type="domain" description="Cyanovirin-N" evidence="1">
    <location>
        <begin position="2"/>
        <end position="106"/>
    </location>
</feature>
<dbReference type="EMBL" id="ML995479">
    <property type="protein sequence ID" value="KAF2144538.1"/>
    <property type="molecule type" value="Genomic_DNA"/>
</dbReference>
<dbReference type="InterPro" id="IPR036673">
    <property type="entry name" value="Cyanovirin-N_sf"/>
</dbReference>
<keyword evidence="3" id="KW-1185">Reference proteome</keyword>
<dbReference type="Proteomes" id="UP000799438">
    <property type="component" value="Unassembled WGS sequence"/>
</dbReference>
<dbReference type="InterPro" id="IPR011058">
    <property type="entry name" value="Cyanovirin-N"/>
</dbReference>
<dbReference type="SUPFAM" id="SSF51322">
    <property type="entry name" value="Cyanovirin-N"/>
    <property type="match status" value="1"/>
</dbReference>
<dbReference type="GeneID" id="54297516"/>
<gene>
    <name evidence="2" type="ORF">K452DRAFT_284861</name>
</gene>